<sequence length="669" mass="74735">MGTPPLICTTPPITAEMEVETATPLAQFQTCPDSKEHLTGFCFASHEARPAGVLVGIEAVKAIFTPNFFLYFVPQRVATGHIMQTPKARSNLEVPQKVSPRAVRQLKTVAAESDSASPSSQANKTQKEKSPKVVERRSPRSPASEKKRPSRISELESQVSQLQEDLKKTKDKLTSSESWKKQAQQEAEEAENQIAALSSKLEESQQQIIALSSSEQSCEPTEILQDQNLTWESDLASAREEIERLKLELEMVAKSDAEQKKSAESTNIELQNLKGNLAETLLLVENMKMELNDCKESEAQAKGVVNETLQQLGTAKATVEALRSEGMKANEAYYSVISELDQSKARIKLLEELVSKLEAGISQKPREQIKEFPNNGEANGMEEELNSLRAEVERLRVELENAGRRHGEEKVKILEELKSARELMEQMIFNSGLREAELATELERARATIEELKANLMDKETELQGIVEENEGLSSKLEKNLSLERESKLEAELKELREEFSDLKASLMDKETELQSVLEENESLKLEIEKKGENVIKSTGELEAAREVEREALMKIGILMEETEKSKGRAARVAEQLEAAQASGAEMEAELRRIKVQSDQWRKAAEAAAAMLSVGNNGKYMDRTGSLDSCYNPGKMGSPYEEDGDDDFMKKKNGNMLKKFGVLWKKPQK</sequence>
<comment type="similarity">
    <text evidence="1">Belongs to the ICR family.</text>
</comment>
<evidence type="ECO:0000313" key="6">
    <source>
        <dbReference type="Proteomes" id="UP000197138"/>
    </source>
</evidence>
<accession>A0A218XHK2</accession>
<feature type="compositionally biased region" description="Basic and acidic residues" evidence="4">
    <location>
        <begin position="164"/>
        <end position="180"/>
    </location>
</feature>
<feature type="region of interest" description="Disordered" evidence="4">
    <location>
        <begin position="107"/>
        <end position="187"/>
    </location>
</feature>
<comment type="caution">
    <text evidence="5">The sequence shown here is derived from an EMBL/GenBank/DDBJ whole genome shotgun (WGS) entry which is preliminary data.</text>
</comment>
<evidence type="ECO:0000256" key="3">
    <source>
        <dbReference type="SAM" id="Coils"/>
    </source>
</evidence>
<dbReference type="AlphaFoldDB" id="A0A218XHK2"/>
<gene>
    <name evidence="5" type="ORF">CDL15_Pgr028151</name>
</gene>
<dbReference type="PANTHER" id="PTHR34224">
    <property type="entry name" value="INTERACTOR OF CONSTITUTIVE ACTIVE ROPS 2, CHLOROPLASTIC-RELATED"/>
    <property type="match status" value="1"/>
</dbReference>
<name>A0A218XHK2_PUNGR</name>
<feature type="region of interest" description="Disordered" evidence="4">
    <location>
        <begin position="623"/>
        <end position="647"/>
    </location>
</feature>
<feature type="coiled-coil region" evidence="3">
    <location>
        <begin position="435"/>
        <end position="534"/>
    </location>
</feature>
<evidence type="ECO:0000256" key="1">
    <source>
        <dbReference type="ARBA" id="ARBA00009778"/>
    </source>
</evidence>
<evidence type="ECO:0000256" key="4">
    <source>
        <dbReference type="SAM" id="MobiDB-lite"/>
    </source>
</evidence>
<evidence type="ECO:0000256" key="2">
    <source>
        <dbReference type="ARBA" id="ARBA00023054"/>
    </source>
</evidence>
<dbReference type="Proteomes" id="UP000197138">
    <property type="component" value="Unassembled WGS sequence"/>
</dbReference>
<feature type="coiled-coil region" evidence="3">
    <location>
        <begin position="560"/>
        <end position="597"/>
    </location>
</feature>
<dbReference type="EMBL" id="MTKT01001774">
    <property type="protein sequence ID" value="OWM84159.1"/>
    <property type="molecule type" value="Genomic_DNA"/>
</dbReference>
<organism evidence="5 6">
    <name type="scientific">Punica granatum</name>
    <name type="common">Pomegranate</name>
    <dbReference type="NCBI Taxonomy" id="22663"/>
    <lineage>
        <taxon>Eukaryota</taxon>
        <taxon>Viridiplantae</taxon>
        <taxon>Streptophyta</taxon>
        <taxon>Embryophyta</taxon>
        <taxon>Tracheophyta</taxon>
        <taxon>Spermatophyta</taxon>
        <taxon>Magnoliopsida</taxon>
        <taxon>eudicotyledons</taxon>
        <taxon>Gunneridae</taxon>
        <taxon>Pentapetalae</taxon>
        <taxon>rosids</taxon>
        <taxon>malvids</taxon>
        <taxon>Myrtales</taxon>
        <taxon>Lythraceae</taxon>
        <taxon>Punica</taxon>
    </lineage>
</organism>
<feature type="compositionally biased region" description="Basic and acidic residues" evidence="4">
    <location>
        <begin position="125"/>
        <end position="154"/>
    </location>
</feature>
<proteinExistence type="inferred from homology"/>
<reference evidence="6" key="1">
    <citation type="journal article" date="2017" name="Plant J.">
        <title>The pomegranate (Punica granatum L.) genome and the genomics of punicalagin biosynthesis.</title>
        <authorList>
            <person name="Qin G."/>
            <person name="Xu C."/>
            <person name="Ming R."/>
            <person name="Tang H."/>
            <person name="Guyot R."/>
            <person name="Kramer E.M."/>
            <person name="Hu Y."/>
            <person name="Yi X."/>
            <person name="Qi Y."/>
            <person name="Xu X."/>
            <person name="Gao Z."/>
            <person name="Pan H."/>
            <person name="Jian J."/>
            <person name="Tian Y."/>
            <person name="Yue Z."/>
            <person name="Xu Y."/>
        </authorList>
    </citation>
    <scope>NUCLEOTIDE SEQUENCE [LARGE SCALE GENOMIC DNA]</scope>
    <source>
        <strain evidence="6">cv. Dabenzi</strain>
    </source>
</reference>
<evidence type="ECO:0008006" key="7">
    <source>
        <dbReference type="Google" id="ProtNLM"/>
    </source>
</evidence>
<evidence type="ECO:0000313" key="5">
    <source>
        <dbReference type="EMBL" id="OWM84159.1"/>
    </source>
</evidence>
<dbReference type="InterPro" id="IPR029688">
    <property type="entry name" value="ICR"/>
</dbReference>
<protein>
    <recommendedName>
        <fullName evidence="7">Interactor of constitutive active ROPs 3</fullName>
    </recommendedName>
</protein>
<feature type="compositionally biased region" description="Polar residues" evidence="4">
    <location>
        <begin position="114"/>
        <end position="124"/>
    </location>
</feature>
<dbReference type="PANTHER" id="PTHR34224:SF18">
    <property type="entry name" value="INTERACTOR OF CONSTITUTIVE ACTIVE ROPS 3"/>
    <property type="match status" value="1"/>
</dbReference>
<keyword evidence="2 3" id="KW-0175">Coiled coil</keyword>